<proteinExistence type="predicted"/>
<gene>
    <name evidence="2" type="primary">csnA</name>
    <name evidence="2" type="ORF">DAT39_018963</name>
</gene>
<evidence type="ECO:0000256" key="1">
    <source>
        <dbReference type="SAM" id="MobiDB-lite"/>
    </source>
</evidence>
<comment type="caution">
    <text evidence="2">The sequence shown here is derived from an EMBL/GenBank/DDBJ whole genome shotgun (WGS) entry which is preliminary data.</text>
</comment>
<dbReference type="Proteomes" id="UP000727407">
    <property type="component" value="Unassembled WGS sequence"/>
</dbReference>
<protein>
    <submittedName>
        <fullName evidence="2">COP9 signalosome complex subunit 1</fullName>
    </submittedName>
</protein>
<accession>A0A8J4T9D9</accession>
<keyword evidence="3" id="KW-1185">Reference proteome</keyword>
<dbReference type="EMBL" id="QNUK01000594">
    <property type="protein sequence ID" value="KAF5891340.1"/>
    <property type="molecule type" value="Genomic_DNA"/>
</dbReference>
<organism evidence="2 3">
    <name type="scientific">Clarias magur</name>
    <name type="common">Asian catfish</name>
    <name type="synonym">Macropteronotus magur</name>
    <dbReference type="NCBI Taxonomy" id="1594786"/>
    <lineage>
        <taxon>Eukaryota</taxon>
        <taxon>Metazoa</taxon>
        <taxon>Chordata</taxon>
        <taxon>Craniata</taxon>
        <taxon>Vertebrata</taxon>
        <taxon>Euteleostomi</taxon>
        <taxon>Actinopterygii</taxon>
        <taxon>Neopterygii</taxon>
        <taxon>Teleostei</taxon>
        <taxon>Ostariophysi</taxon>
        <taxon>Siluriformes</taxon>
        <taxon>Clariidae</taxon>
        <taxon>Clarias</taxon>
    </lineage>
</organism>
<feature type="region of interest" description="Disordered" evidence="1">
    <location>
        <begin position="161"/>
        <end position="184"/>
    </location>
</feature>
<dbReference type="AlphaFoldDB" id="A0A8J4T9D9"/>
<evidence type="ECO:0000313" key="2">
    <source>
        <dbReference type="EMBL" id="KAF5891340.1"/>
    </source>
</evidence>
<sequence>MTSTGVGVFGVMCKVTPWDKPTSGRNFPHPARFRRQHEIRPHQRTARRLTGPRERVPEPVLLAHLRRGKARAAQVARERDRRSALRVLVRRRVDALVRGEMLSKTEHRRGRDLVFETELACDFGFPHWRRLAPALGLRALLEWRRVRSELHVRAAGEQEALDGGHRERFRRGRGAQTPGERRAF</sequence>
<evidence type="ECO:0000313" key="3">
    <source>
        <dbReference type="Proteomes" id="UP000727407"/>
    </source>
</evidence>
<name>A0A8J4T9D9_CLAMG</name>
<reference evidence="2" key="1">
    <citation type="submission" date="2020-07" db="EMBL/GenBank/DDBJ databases">
        <title>Clarias magur genome sequencing, assembly and annotation.</title>
        <authorList>
            <person name="Kushwaha B."/>
            <person name="Kumar R."/>
            <person name="Das P."/>
            <person name="Joshi C.G."/>
            <person name="Kumar D."/>
            <person name="Nagpure N.S."/>
            <person name="Pandey M."/>
            <person name="Agarwal S."/>
            <person name="Srivastava S."/>
            <person name="Singh M."/>
            <person name="Sahoo L."/>
            <person name="Jayasankar P."/>
            <person name="Meher P.K."/>
            <person name="Koringa P.G."/>
            <person name="Iquebal M.A."/>
            <person name="Das S.P."/>
            <person name="Bit A."/>
            <person name="Patnaik S."/>
            <person name="Patel N."/>
            <person name="Shah T.M."/>
            <person name="Hinsu A."/>
            <person name="Jena J.K."/>
        </authorList>
    </citation>
    <scope>NUCLEOTIDE SEQUENCE</scope>
    <source>
        <strain evidence="2">CIFAMagur01</strain>
        <tissue evidence="2">Testis</tissue>
    </source>
</reference>